<dbReference type="Proteomes" id="UP000461595">
    <property type="component" value="Unassembled WGS sequence"/>
</dbReference>
<evidence type="ECO:0000256" key="6">
    <source>
        <dbReference type="RuleBase" id="RU000481"/>
    </source>
</evidence>
<dbReference type="PROSITE" id="PS00105">
    <property type="entry name" value="AA_TRANSFER_CLASS_1"/>
    <property type="match status" value="1"/>
</dbReference>
<dbReference type="GO" id="GO:0030170">
    <property type="term" value="F:pyridoxal phosphate binding"/>
    <property type="evidence" value="ECO:0007669"/>
    <property type="project" value="InterPro"/>
</dbReference>
<dbReference type="Pfam" id="PF00155">
    <property type="entry name" value="Aminotran_1_2"/>
    <property type="match status" value="1"/>
</dbReference>
<dbReference type="CDD" id="cd00609">
    <property type="entry name" value="AAT_like"/>
    <property type="match status" value="1"/>
</dbReference>
<dbReference type="PRINTS" id="PR00753">
    <property type="entry name" value="ACCSYNTHASE"/>
</dbReference>
<dbReference type="InterPro" id="IPR004839">
    <property type="entry name" value="Aminotransferase_I/II_large"/>
</dbReference>
<dbReference type="InterPro" id="IPR015424">
    <property type="entry name" value="PyrdxlP-dep_Trfase"/>
</dbReference>
<dbReference type="SUPFAM" id="SSF53383">
    <property type="entry name" value="PLP-dependent transferases"/>
    <property type="match status" value="1"/>
</dbReference>
<keyword evidence="4 6" id="KW-0808">Transferase</keyword>
<dbReference type="InterPro" id="IPR015422">
    <property type="entry name" value="PyrdxlP-dep_Trfase_small"/>
</dbReference>
<comment type="cofactor">
    <cofactor evidence="1 6">
        <name>pyridoxal 5'-phosphate</name>
        <dbReference type="ChEBI" id="CHEBI:597326"/>
    </cofactor>
</comment>
<evidence type="ECO:0000256" key="3">
    <source>
        <dbReference type="ARBA" id="ARBA00022576"/>
    </source>
</evidence>
<dbReference type="AlphaFoldDB" id="A0A7X3G967"/>
<dbReference type="GO" id="GO:0008483">
    <property type="term" value="F:transaminase activity"/>
    <property type="evidence" value="ECO:0007669"/>
    <property type="project" value="UniProtKB-KW"/>
</dbReference>
<comment type="caution">
    <text evidence="8">The sequence shown here is derived from an EMBL/GenBank/DDBJ whole genome shotgun (WGS) entry which is preliminary data.</text>
</comment>
<evidence type="ECO:0000313" key="8">
    <source>
        <dbReference type="EMBL" id="MVX59461.1"/>
    </source>
</evidence>
<evidence type="ECO:0000313" key="9">
    <source>
        <dbReference type="Proteomes" id="UP000461595"/>
    </source>
</evidence>
<dbReference type="EC" id="2.6.1.-" evidence="6"/>
<proteinExistence type="inferred from homology"/>
<reference evidence="8 9" key="1">
    <citation type="submission" date="2019-12" db="EMBL/GenBank/DDBJ databases">
        <title>Microbes associate with the intestines of laboratory mice.</title>
        <authorList>
            <person name="Navarre W."/>
            <person name="Wong E."/>
        </authorList>
    </citation>
    <scope>NUCLEOTIDE SEQUENCE [LARGE SCALE GENOMIC DNA]</scope>
    <source>
        <strain evidence="8 9">NM51_B2-22</strain>
    </source>
</reference>
<dbReference type="PANTHER" id="PTHR46383:SF1">
    <property type="entry name" value="ASPARTATE AMINOTRANSFERASE"/>
    <property type="match status" value="1"/>
</dbReference>
<dbReference type="InterPro" id="IPR015421">
    <property type="entry name" value="PyrdxlP-dep_Trfase_major"/>
</dbReference>
<protein>
    <recommendedName>
        <fullName evidence="6">Aminotransferase</fullName>
        <ecNumber evidence="6">2.6.1.-</ecNumber>
    </recommendedName>
</protein>
<evidence type="ECO:0000256" key="2">
    <source>
        <dbReference type="ARBA" id="ARBA00007441"/>
    </source>
</evidence>
<comment type="similarity">
    <text evidence="2 6">Belongs to the class-I pyridoxal-phosphate-dependent aminotransferase family.</text>
</comment>
<organism evidence="8 9">
    <name type="scientific">Streptococcus danieliae</name>
    <dbReference type="NCBI Taxonomy" id="747656"/>
    <lineage>
        <taxon>Bacteria</taxon>
        <taxon>Bacillati</taxon>
        <taxon>Bacillota</taxon>
        <taxon>Bacilli</taxon>
        <taxon>Lactobacillales</taxon>
        <taxon>Streptococcaceae</taxon>
        <taxon>Streptococcus</taxon>
    </lineage>
</organism>
<dbReference type="OrthoDB" id="9802328at2"/>
<sequence length="391" mass="42612">MLADRVKFMEESATLAAAAKAKALAAEGRDILSLTLGEPDFTTPAVISQAAKAAIDSGQASFYTASSGLPALKEAVQDYMVDYYGYEVQASQILVTTGAKLALAAFFLAVLNPGDQVLIPTPYWVSYVEQVKLAQGEPVFVEGAEAKNFKINADQLEELWNPRVKVLLLNNPSNPTGNLYTREELEALAVWAIDRNVLVLADDIYGHLVYNQAEFVSISSLSPEIRNQTVVITGVSKTYAMTGWRIGFAVGPQEIIQAMAQLTSQLTSNPTTVAQYAAIAALKNGHKAAEEMRLAFEERLNTIYPLLNQVPGFRADKPQGAFYLFPNVEEAMKRKGFTEVAAFTNDILEQVGLALVAGDAFGSPHHVRMSYATDLDTLKGAILRLENYMNM</sequence>
<evidence type="ECO:0000259" key="7">
    <source>
        <dbReference type="Pfam" id="PF00155"/>
    </source>
</evidence>
<dbReference type="RefSeq" id="WP_160333235.1">
    <property type="nucleotide sequence ID" value="NZ_WSRS01000074.1"/>
</dbReference>
<dbReference type="Gene3D" id="3.40.640.10">
    <property type="entry name" value="Type I PLP-dependent aspartate aminotransferase-like (Major domain)"/>
    <property type="match status" value="1"/>
</dbReference>
<dbReference type="InterPro" id="IPR050596">
    <property type="entry name" value="AspAT/PAT-like"/>
</dbReference>
<dbReference type="PANTHER" id="PTHR46383">
    <property type="entry name" value="ASPARTATE AMINOTRANSFERASE"/>
    <property type="match status" value="1"/>
</dbReference>
<accession>A0A7X3G967</accession>
<keyword evidence="3 6" id="KW-0032">Aminotransferase</keyword>
<dbReference type="Gene3D" id="3.90.1150.10">
    <property type="entry name" value="Aspartate Aminotransferase, domain 1"/>
    <property type="match status" value="1"/>
</dbReference>
<name>A0A7X3G967_9STRE</name>
<feature type="domain" description="Aminotransferase class I/classII large" evidence="7">
    <location>
        <begin position="30"/>
        <end position="382"/>
    </location>
</feature>
<dbReference type="InterPro" id="IPR004838">
    <property type="entry name" value="NHTrfase_class1_PyrdxlP-BS"/>
</dbReference>
<evidence type="ECO:0000256" key="1">
    <source>
        <dbReference type="ARBA" id="ARBA00001933"/>
    </source>
</evidence>
<gene>
    <name evidence="8" type="ORF">E5983_07430</name>
</gene>
<evidence type="ECO:0000256" key="4">
    <source>
        <dbReference type="ARBA" id="ARBA00022679"/>
    </source>
</evidence>
<keyword evidence="5" id="KW-0663">Pyridoxal phosphate</keyword>
<evidence type="ECO:0000256" key="5">
    <source>
        <dbReference type="ARBA" id="ARBA00022898"/>
    </source>
</evidence>
<dbReference type="EMBL" id="WSRS01000074">
    <property type="protein sequence ID" value="MVX59461.1"/>
    <property type="molecule type" value="Genomic_DNA"/>
</dbReference>
<dbReference type="GO" id="GO:0006520">
    <property type="term" value="P:amino acid metabolic process"/>
    <property type="evidence" value="ECO:0007669"/>
    <property type="project" value="InterPro"/>
</dbReference>
<dbReference type="FunFam" id="3.40.640.10:FF:000033">
    <property type="entry name" value="Aspartate aminotransferase"/>
    <property type="match status" value="1"/>
</dbReference>